<keyword evidence="2" id="KW-0315">Glutamine amidotransferase</keyword>
<dbReference type="PANTHER" id="PTHR42695:SF5">
    <property type="entry name" value="GLUTAMINE AMIDOTRANSFERASE YLR126C-RELATED"/>
    <property type="match status" value="1"/>
</dbReference>
<dbReference type="KEGG" id="ntt:TAO_0182"/>
<dbReference type="Pfam" id="PF00117">
    <property type="entry name" value="GATase"/>
    <property type="match status" value="1"/>
</dbReference>
<name>A0A1Q2SKB9_9GAMM</name>
<dbReference type="Proteomes" id="UP000243679">
    <property type="component" value="Chromosome"/>
</dbReference>
<evidence type="ECO:0000313" key="2">
    <source>
        <dbReference type="EMBL" id="BAW79552.1"/>
    </source>
</evidence>
<organism evidence="2 3">
    <name type="scientific">Candidatus Nitrosoglobus terrae</name>
    <dbReference type="NCBI Taxonomy" id="1630141"/>
    <lineage>
        <taxon>Bacteria</taxon>
        <taxon>Pseudomonadati</taxon>
        <taxon>Pseudomonadota</taxon>
        <taxon>Gammaproteobacteria</taxon>
        <taxon>Chromatiales</taxon>
        <taxon>Chromatiaceae</taxon>
        <taxon>Candidatus Nitrosoglobus</taxon>
    </lineage>
</organism>
<dbReference type="EMBL" id="AP014836">
    <property type="protein sequence ID" value="BAW79552.1"/>
    <property type="molecule type" value="Genomic_DNA"/>
</dbReference>
<dbReference type="OrthoDB" id="9813383at2"/>
<dbReference type="PROSITE" id="PS51273">
    <property type="entry name" value="GATASE_TYPE_1"/>
    <property type="match status" value="1"/>
</dbReference>
<dbReference type="PANTHER" id="PTHR42695">
    <property type="entry name" value="GLUTAMINE AMIDOTRANSFERASE YLR126C-RELATED"/>
    <property type="match status" value="1"/>
</dbReference>
<protein>
    <submittedName>
        <fullName evidence="2">Glutamine amidotransferase</fullName>
    </submittedName>
</protein>
<dbReference type="AlphaFoldDB" id="A0A1Q2SKB9"/>
<evidence type="ECO:0000313" key="3">
    <source>
        <dbReference type="Proteomes" id="UP000243679"/>
    </source>
</evidence>
<reference evidence="2 3" key="1">
    <citation type="journal article" date="2017" name="ISME J.">
        <title>An acid-tolerant ammonia-oxidizing ?-proteobacterium from soil.</title>
        <authorList>
            <person name="Hayatsu M."/>
            <person name="Tago K."/>
            <person name="Uchiyama I."/>
            <person name="Toyoda A."/>
            <person name="Wang Y."/>
            <person name="Shimomura Y."/>
            <person name="Okubo T."/>
            <person name="Kurisu F."/>
            <person name="Hirono Y."/>
            <person name="Nonaka K."/>
            <person name="Akiyama H."/>
            <person name="Itoh T."/>
            <person name="Takami H."/>
        </authorList>
    </citation>
    <scope>NUCLEOTIDE SEQUENCE [LARGE SCALE GENOMIC DNA]</scope>
    <source>
        <strain evidence="2 3">TAO100</strain>
    </source>
</reference>
<dbReference type="RefSeq" id="WP_096526204.1">
    <property type="nucleotide sequence ID" value="NZ_AP014836.1"/>
</dbReference>
<dbReference type="Gene3D" id="3.40.50.880">
    <property type="match status" value="1"/>
</dbReference>
<evidence type="ECO:0000259" key="1">
    <source>
        <dbReference type="Pfam" id="PF00117"/>
    </source>
</evidence>
<keyword evidence="2" id="KW-0808">Transferase</keyword>
<accession>A0A1Q2SKB9</accession>
<feature type="domain" description="Glutamine amidotransferase" evidence="1">
    <location>
        <begin position="42"/>
        <end position="181"/>
    </location>
</feature>
<dbReference type="InterPro" id="IPR029062">
    <property type="entry name" value="Class_I_gatase-like"/>
</dbReference>
<dbReference type="FunFam" id="3.40.50.880:FF:000033">
    <property type="entry name" value="Glutamine amidotransferase class-I"/>
    <property type="match status" value="1"/>
</dbReference>
<dbReference type="CDD" id="cd01741">
    <property type="entry name" value="GATase1_1"/>
    <property type="match status" value="1"/>
</dbReference>
<dbReference type="InterPro" id="IPR044992">
    <property type="entry name" value="ChyE-like"/>
</dbReference>
<dbReference type="InterPro" id="IPR017926">
    <property type="entry name" value="GATASE"/>
</dbReference>
<keyword evidence="3" id="KW-1185">Reference proteome</keyword>
<gene>
    <name evidence="2" type="ORF">TAO_0182</name>
</gene>
<proteinExistence type="predicted"/>
<dbReference type="GO" id="GO:0005829">
    <property type="term" value="C:cytosol"/>
    <property type="evidence" value="ECO:0007669"/>
    <property type="project" value="TreeGrafter"/>
</dbReference>
<sequence>MKIHYLQHVAFEKLGSIESWARSHSHPLFATKFYQGDPLPELATIDWLVVMGGPMNIYEEDRYPWLAQEKKFIEQAIKAKKPVIGICLGAQLIADVLGTKVFPNQYREIGWFPIEFTAQAQESPLFNFLPQTLNVFHWHGDTFDLPAGAIPLAQSKACAHQGFIYHEHVIAFQFHLEVLLENVQQLIHHGRNELKAGKYIQTPEEMLVVTEDNFLTIKTAMTGILDRLSA</sequence>
<dbReference type="SUPFAM" id="SSF52317">
    <property type="entry name" value="Class I glutamine amidotransferase-like"/>
    <property type="match status" value="1"/>
</dbReference>
<dbReference type="GO" id="GO:0016740">
    <property type="term" value="F:transferase activity"/>
    <property type="evidence" value="ECO:0007669"/>
    <property type="project" value="UniProtKB-KW"/>
</dbReference>